<dbReference type="GO" id="GO:0031514">
    <property type="term" value="C:motile cilium"/>
    <property type="evidence" value="ECO:0007669"/>
    <property type="project" value="UniProtKB-ARBA"/>
</dbReference>
<dbReference type="FunFam" id="1.10.8.1220:FF:000001">
    <property type="entry name" value="Dynein axonemal heavy chain 5"/>
    <property type="match status" value="1"/>
</dbReference>
<dbReference type="InterPro" id="IPR035706">
    <property type="entry name" value="AAA_9"/>
</dbReference>
<keyword evidence="8" id="KW-0243">Dynein</keyword>
<dbReference type="Pfam" id="PF12781">
    <property type="entry name" value="AAA_9"/>
    <property type="match status" value="1"/>
</dbReference>
<evidence type="ECO:0000256" key="11">
    <source>
        <dbReference type="ARBA" id="ARBA00023175"/>
    </source>
</evidence>
<keyword evidence="7" id="KW-0067">ATP-binding</keyword>
<evidence type="ECO:0000256" key="5">
    <source>
        <dbReference type="ARBA" id="ARBA00022737"/>
    </source>
</evidence>
<dbReference type="InterPro" id="IPR026983">
    <property type="entry name" value="DHC"/>
</dbReference>
<evidence type="ECO:0000256" key="3">
    <source>
        <dbReference type="ARBA" id="ARBA00022490"/>
    </source>
</evidence>
<keyword evidence="5" id="KW-0677">Repeat</keyword>
<dbReference type="GO" id="GO:0005874">
    <property type="term" value="C:microtubule"/>
    <property type="evidence" value="ECO:0007669"/>
    <property type="project" value="UniProtKB-KW"/>
</dbReference>
<dbReference type="GO" id="GO:0051959">
    <property type="term" value="F:dynein light intermediate chain binding"/>
    <property type="evidence" value="ECO:0007669"/>
    <property type="project" value="InterPro"/>
</dbReference>
<evidence type="ECO:0000313" key="15">
    <source>
        <dbReference type="EMBL" id="CAD7461021.1"/>
    </source>
</evidence>
<dbReference type="AlphaFoldDB" id="A0A7R9NYK2"/>
<evidence type="ECO:0000256" key="13">
    <source>
        <dbReference type="ARBA" id="ARBA00023273"/>
    </source>
</evidence>
<feature type="domain" description="Dynein heavy chain ATP-binding dynein motor region" evidence="14">
    <location>
        <begin position="4"/>
        <end position="223"/>
    </location>
</feature>
<dbReference type="GO" id="GO:0005524">
    <property type="term" value="F:ATP binding"/>
    <property type="evidence" value="ECO:0007669"/>
    <property type="project" value="UniProtKB-KW"/>
</dbReference>
<evidence type="ECO:0000256" key="6">
    <source>
        <dbReference type="ARBA" id="ARBA00022741"/>
    </source>
</evidence>
<evidence type="ECO:0000256" key="10">
    <source>
        <dbReference type="ARBA" id="ARBA00023069"/>
    </source>
</evidence>
<reference evidence="15" key="1">
    <citation type="submission" date="2020-11" db="EMBL/GenBank/DDBJ databases">
        <authorList>
            <person name="Tran Van P."/>
        </authorList>
    </citation>
    <scope>NUCLEOTIDE SEQUENCE</scope>
</reference>
<dbReference type="Gene3D" id="6.10.140.1060">
    <property type="match status" value="1"/>
</dbReference>
<evidence type="ECO:0000256" key="8">
    <source>
        <dbReference type="ARBA" id="ARBA00023017"/>
    </source>
</evidence>
<keyword evidence="11" id="KW-0505">Motor protein</keyword>
<evidence type="ECO:0000256" key="7">
    <source>
        <dbReference type="ARBA" id="ARBA00022840"/>
    </source>
</evidence>
<keyword evidence="10" id="KW-0969">Cilium</keyword>
<dbReference type="PANTHER" id="PTHR22878:SF63">
    <property type="entry name" value="DYNEIN AXONEMAL HEAVY CHAIN 10"/>
    <property type="match status" value="1"/>
</dbReference>
<accession>A0A7R9NYK2</accession>
<dbReference type="GO" id="GO:0007018">
    <property type="term" value="P:microtubule-based movement"/>
    <property type="evidence" value="ECO:0007669"/>
    <property type="project" value="InterPro"/>
</dbReference>
<keyword evidence="13" id="KW-0966">Cell projection</keyword>
<sequence length="560" mass="63094">MTGWNSEGLPPDELSVQNGILTTRASRFPLCIDPQEQALFWIKKREHPHNLKIVTFNDADFLKQLEIAIKYGFPVLFQDVDNYIDPVIENVLEKNIKTQGGRSFVILGDKEVDYDPKFRMYLTTKIANPSFNPAVYAKATVINYTVTVSGLEDQLLSVVVRNERYDLEEQRETLIAETSVNKNLLKDLEDSLLRELSTSTGNMLDNVELIQTLENTKTKATEVSSKLELAMSTAKDIDLLRDGYRSVAKRGAILFFVLSDMAVVNSMYQYALSAYLGVFTYSLRKALPDTSQGKRLSNIINTLTANVYEYGCTGIFEKHKLLFSFQITMKLEQSRGKVSQPELDFFIKGAITLEKTSVPCPAKWITAQGWEDIVKLSTDFKETFGNLPGNISSNVSEWKKWYDLDMPESVDFPSGYSEKLATFQILLLLRCFRVDRVYRAISNYITLILGESYITPPVIRKENIDTLFPSLPPRSLSKHVCDQDKDSHSSCVSLVTGSSVYSLGALSCDIVNYSPRTKIGAFISPLQVFSQSLDNIPEQSDCSSLDKHSTPYIPVVFILS</sequence>
<comment type="subcellular location">
    <subcellularLocation>
        <location evidence="1">Cytoplasm</location>
        <location evidence="1">Cytoskeleton</location>
        <location evidence="1">Cilium axoneme</location>
    </subcellularLocation>
</comment>
<gene>
    <name evidence="15" type="ORF">TTEB3V08_LOCUS8936</name>
</gene>
<proteinExistence type="inferred from homology"/>
<comment type="similarity">
    <text evidence="2">Belongs to the dynein heavy chain family.</text>
</comment>
<dbReference type="Gene3D" id="1.10.8.1220">
    <property type="match status" value="1"/>
</dbReference>
<keyword evidence="12" id="KW-0206">Cytoskeleton</keyword>
<name>A0A7R9NYK2_9NEOP</name>
<dbReference type="PANTHER" id="PTHR22878">
    <property type="entry name" value="DYNEIN HEAVY CHAIN 6, AXONEMAL-LIKE-RELATED"/>
    <property type="match status" value="1"/>
</dbReference>
<keyword evidence="4" id="KW-0493">Microtubule</keyword>
<evidence type="ECO:0000256" key="12">
    <source>
        <dbReference type="ARBA" id="ARBA00023212"/>
    </source>
</evidence>
<evidence type="ECO:0000256" key="4">
    <source>
        <dbReference type="ARBA" id="ARBA00022701"/>
    </source>
</evidence>
<dbReference type="FunFam" id="3.40.50.300:FF:000049">
    <property type="entry name" value="Dynein, axonemal, heavy chain 5"/>
    <property type="match status" value="1"/>
</dbReference>
<dbReference type="GO" id="GO:0045505">
    <property type="term" value="F:dynein intermediate chain binding"/>
    <property type="evidence" value="ECO:0007669"/>
    <property type="project" value="InterPro"/>
</dbReference>
<protein>
    <recommendedName>
        <fullName evidence="14">Dynein heavy chain ATP-binding dynein motor region domain-containing protein</fullName>
    </recommendedName>
</protein>
<dbReference type="Gene3D" id="3.40.50.300">
    <property type="entry name" value="P-loop containing nucleotide triphosphate hydrolases"/>
    <property type="match status" value="1"/>
</dbReference>
<evidence type="ECO:0000259" key="14">
    <source>
        <dbReference type="Pfam" id="PF12781"/>
    </source>
</evidence>
<organism evidence="15">
    <name type="scientific">Timema tahoe</name>
    <dbReference type="NCBI Taxonomy" id="61484"/>
    <lineage>
        <taxon>Eukaryota</taxon>
        <taxon>Metazoa</taxon>
        <taxon>Ecdysozoa</taxon>
        <taxon>Arthropoda</taxon>
        <taxon>Hexapoda</taxon>
        <taxon>Insecta</taxon>
        <taxon>Pterygota</taxon>
        <taxon>Neoptera</taxon>
        <taxon>Polyneoptera</taxon>
        <taxon>Phasmatodea</taxon>
        <taxon>Timematodea</taxon>
        <taxon>Timematoidea</taxon>
        <taxon>Timematidae</taxon>
        <taxon>Timema</taxon>
    </lineage>
</organism>
<keyword evidence="3" id="KW-0963">Cytoplasm</keyword>
<evidence type="ECO:0000256" key="1">
    <source>
        <dbReference type="ARBA" id="ARBA00004430"/>
    </source>
</evidence>
<keyword evidence="9" id="KW-0175">Coiled coil</keyword>
<dbReference type="EMBL" id="OE004281">
    <property type="protein sequence ID" value="CAD7461021.1"/>
    <property type="molecule type" value="Genomic_DNA"/>
</dbReference>
<dbReference type="InterPro" id="IPR027417">
    <property type="entry name" value="P-loop_NTPase"/>
</dbReference>
<evidence type="ECO:0000256" key="2">
    <source>
        <dbReference type="ARBA" id="ARBA00008887"/>
    </source>
</evidence>
<dbReference type="GO" id="GO:0005930">
    <property type="term" value="C:axoneme"/>
    <property type="evidence" value="ECO:0007669"/>
    <property type="project" value="UniProtKB-SubCell"/>
</dbReference>
<dbReference type="GO" id="GO:0030286">
    <property type="term" value="C:dynein complex"/>
    <property type="evidence" value="ECO:0007669"/>
    <property type="project" value="UniProtKB-KW"/>
</dbReference>
<evidence type="ECO:0000256" key="9">
    <source>
        <dbReference type="ARBA" id="ARBA00023054"/>
    </source>
</evidence>
<keyword evidence="6" id="KW-0547">Nucleotide-binding</keyword>